<feature type="region of interest" description="Disordered" evidence="1">
    <location>
        <begin position="36"/>
        <end position="98"/>
    </location>
</feature>
<dbReference type="Gene3D" id="3.40.50.11500">
    <property type="match status" value="1"/>
</dbReference>
<feature type="region of interest" description="Disordered" evidence="1">
    <location>
        <begin position="171"/>
        <end position="195"/>
    </location>
</feature>
<feature type="compositionally biased region" description="Polar residues" evidence="1">
    <location>
        <begin position="402"/>
        <end position="417"/>
    </location>
</feature>
<evidence type="ECO:0000259" key="2">
    <source>
        <dbReference type="PROSITE" id="PS50211"/>
    </source>
</evidence>
<evidence type="ECO:0000313" key="4">
    <source>
        <dbReference type="RefSeq" id="XP_026278699.1"/>
    </source>
</evidence>
<proteinExistence type="predicted"/>
<feature type="compositionally biased region" description="Polar residues" evidence="1">
    <location>
        <begin position="171"/>
        <end position="191"/>
    </location>
</feature>
<protein>
    <submittedName>
        <fullName evidence="4">Uncharacterized protein LOC113206704</fullName>
    </submittedName>
</protein>
<dbReference type="Gene3D" id="3.30.450.200">
    <property type="match status" value="1"/>
</dbReference>
<dbReference type="KEGG" id="foc:113206704"/>
<dbReference type="InterPro" id="IPR005113">
    <property type="entry name" value="uDENN_dom"/>
</dbReference>
<dbReference type="Pfam" id="PF03456">
    <property type="entry name" value="uDENN"/>
    <property type="match status" value="1"/>
</dbReference>
<dbReference type="InterPro" id="IPR037516">
    <property type="entry name" value="Tripartite_DENN"/>
</dbReference>
<feature type="compositionally biased region" description="Polar residues" evidence="1">
    <location>
        <begin position="438"/>
        <end position="447"/>
    </location>
</feature>
<organism evidence="3 4">
    <name type="scientific">Frankliniella occidentalis</name>
    <name type="common">Western flower thrips</name>
    <name type="synonym">Euthrips occidentalis</name>
    <dbReference type="NCBI Taxonomy" id="133901"/>
    <lineage>
        <taxon>Eukaryota</taxon>
        <taxon>Metazoa</taxon>
        <taxon>Ecdysozoa</taxon>
        <taxon>Arthropoda</taxon>
        <taxon>Hexapoda</taxon>
        <taxon>Insecta</taxon>
        <taxon>Pterygota</taxon>
        <taxon>Neoptera</taxon>
        <taxon>Paraneoptera</taxon>
        <taxon>Thysanoptera</taxon>
        <taxon>Terebrantia</taxon>
        <taxon>Thripoidea</taxon>
        <taxon>Thripidae</taxon>
        <taxon>Frankliniella</taxon>
    </lineage>
</organism>
<dbReference type="Pfam" id="PF03455">
    <property type="entry name" value="dDENN"/>
    <property type="match status" value="1"/>
</dbReference>
<feature type="region of interest" description="Disordered" evidence="1">
    <location>
        <begin position="211"/>
        <end position="230"/>
    </location>
</feature>
<dbReference type="InterPro" id="IPR001194">
    <property type="entry name" value="cDENN_dom"/>
</dbReference>
<reference evidence="4" key="1">
    <citation type="submission" date="2025-08" db="UniProtKB">
        <authorList>
            <consortium name="RefSeq"/>
        </authorList>
    </citation>
    <scope>IDENTIFICATION</scope>
    <source>
        <tissue evidence="4">Whole organism</tissue>
    </source>
</reference>
<dbReference type="SMART" id="SM00800">
    <property type="entry name" value="uDENN"/>
    <property type="match status" value="1"/>
</dbReference>
<dbReference type="InterPro" id="IPR043153">
    <property type="entry name" value="DENN_C"/>
</dbReference>
<dbReference type="PANTHER" id="PTHR15288">
    <property type="entry name" value="DENN DOMAIN-CONTAINING PROTEIN 2"/>
    <property type="match status" value="1"/>
</dbReference>
<feature type="compositionally biased region" description="Polar residues" evidence="1">
    <location>
        <begin position="719"/>
        <end position="734"/>
    </location>
</feature>
<feature type="compositionally biased region" description="Polar residues" evidence="1">
    <location>
        <begin position="295"/>
        <end position="307"/>
    </location>
</feature>
<accession>A0A6J1SBY9</accession>
<feature type="region of interest" description="Disordered" evidence="1">
    <location>
        <begin position="365"/>
        <end position="387"/>
    </location>
</feature>
<name>A0A6J1SBY9_FRAOC</name>
<feature type="region of interest" description="Disordered" evidence="1">
    <location>
        <begin position="476"/>
        <end position="507"/>
    </location>
</feature>
<gene>
    <name evidence="4" type="primary">LOC113206704</name>
</gene>
<dbReference type="PANTHER" id="PTHR15288:SF0">
    <property type="entry name" value="UDENN DOMAIN-CONTAINING PROTEIN"/>
    <property type="match status" value="1"/>
</dbReference>
<dbReference type="FunFam" id="3.40.50.11500:FF:000004">
    <property type="entry name" value="DENN domain-containing protein 2C isoform X1"/>
    <property type="match status" value="1"/>
</dbReference>
<dbReference type="InterPro" id="IPR051942">
    <property type="entry name" value="DENN_domain_containing_2"/>
</dbReference>
<dbReference type="GeneID" id="113206704"/>
<keyword evidence="3" id="KW-1185">Reference proteome</keyword>
<dbReference type="AlphaFoldDB" id="A0A6J1SBY9"/>
<sequence length="1267" mass="139161">MMPPPHIGDNNKNRVENIKKKFEDINKFVPVTDNLNNVTVKSRSGRPEDDSTTDPGCQPDTPKKQRLGSVSSNKSISGHPVLERQLSSPTSRGHIKRSPAFRCDRIVRGKNVVTPTVGEKPKSVVGKRVKQFDSTPDFVSAKLCPAIIGDEPPLQQRCKTPPEAVSERTRAFTSPSDNFSWSPKKISNNSPGLGEAKRINLDIPRKCGPTGKNGHSINTSGGWPHKHGDNKQIRIGEYVNDSKRIRPVLANRESSPLQVLISDVQFKTSKSNSINGEEKTAVNHISKTNPPPKSVPSTNGPSNSDKQAYQPGLSATLKAALKAPLPCGPPPKKPPRTFAHNSPTVKNTVDNFNNVKSNSSAIRNFDPSCHDSVSPPPIVKPVRSKTESQIMLRKLENALMNHKTSPKGSQSPVSPVESSGREGSLSPPGNNALPAHSLGSSGQNKMCTPTHAARSGCLSSLNCAVSPTLCSQLSRDNMHDGKVKQPEFAHDPSMKRKSSLQDNSSSVRKDISGALHKSHSVEHIYAEPFQFVGDGNQICKSKDCEANFRTSSFGKEIPKQARFHPKRILSTSPEQVFRARPAGPTDSNMDGLHYLCTPIQEDSPLSSRELQMSSLPLRLSPPPVEATNSELLRHSSRECLSLEMPRVSTPSSSKIALKRSPAEKDKDKALKDVVENLSSTKIKFLMNQAFGSPLQCLPATPLDSNSDSDSLASTPDEGVSSSTFPGVPSPNTQSHPREIIRPSCPPPDVPEAASPSKESLQRMTAERRTYVRRVSSHVMGQRSLRLLPQTSTSSSNHSSSNSASHLFECLLLVGLNLDPDRPKCKVPYIKTKFPPEASVPSHIENLCFPDAGEWPPPICSSRGGETLPGEEQSYCLTITSDTGERKYGYCRRVQPEGAPICLPLAYCILTPYRASGFYFKVLAELESRHGEPEILQADFIQQLYECCLPSPGQGLRVSGSGENINVGCTGSSSSSSSNGTNSTGSGCRGPVVLRRPYDTRLEERDLSRLFNCLQIPIFLQVFSSLLLERKVLLLSKSISKLSACIDALQSILFPFVWQHTFIPVLPTNMLDICQAPTPYIIGVLKGRHPILPPVSIDHGIVVDVDNSLILQSQQDETTILPVGISRSLKVALQLAQSSTPTDDPSRNVLVSEAFLRTFVEVCGHYQTHIVVQQDGKKVFERESFIKAVRSRSIQMFLEWFTETAMFAAFIDSKLEKPDETKGMFEQRLMEHHEEREKNTLLYLKNYKGLNKKVKTLGDRFKDWTPFS</sequence>
<evidence type="ECO:0000313" key="3">
    <source>
        <dbReference type="Proteomes" id="UP000504606"/>
    </source>
</evidence>
<feature type="region of interest" description="Disordered" evidence="1">
    <location>
        <begin position="271"/>
        <end position="309"/>
    </location>
</feature>
<dbReference type="InterPro" id="IPR005112">
    <property type="entry name" value="dDENN_dom"/>
</dbReference>
<evidence type="ECO:0000256" key="1">
    <source>
        <dbReference type="SAM" id="MobiDB-lite"/>
    </source>
</evidence>
<feature type="compositionally biased region" description="Basic and acidic residues" evidence="1">
    <location>
        <begin position="476"/>
        <end position="494"/>
    </location>
</feature>
<dbReference type="Proteomes" id="UP000504606">
    <property type="component" value="Unplaced"/>
</dbReference>
<feature type="region of interest" description="Disordered" evidence="1">
    <location>
        <begin position="700"/>
        <end position="762"/>
    </location>
</feature>
<dbReference type="PROSITE" id="PS50211">
    <property type="entry name" value="DENN"/>
    <property type="match status" value="1"/>
</dbReference>
<feature type="region of interest" description="Disordered" evidence="1">
    <location>
        <begin position="402"/>
        <end position="451"/>
    </location>
</feature>
<dbReference type="SMART" id="SM00799">
    <property type="entry name" value="DENN"/>
    <property type="match status" value="1"/>
</dbReference>
<feature type="region of interest" description="Disordered" evidence="1">
    <location>
        <begin position="330"/>
        <end position="351"/>
    </location>
</feature>
<dbReference type="OrthoDB" id="10266080at2759"/>
<dbReference type="RefSeq" id="XP_026278699.1">
    <property type="nucleotide sequence ID" value="XM_026422914.2"/>
</dbReference>
<dbReference type="SMART" id="SM00801">
    <property type="entry name" value="dDENN"/>
    <property type="match status" value="1"/>
</dbReference>
<feature type="domain" description="UDENN" evidence="2">
    <location>
        <begin position="808"/>
        <end position="1222"/>
    </location>
</feature>
<feature type="compositionally biased region" description="Polar residues" evidence="1">
    <location>
        <begin position="339"/>
        <end position="351"/>
    </location>
</feature>
<dbReference type="Pfam" id="PF02141">
    <property type="entry name" value="DENN"/>
    <property type="match status" value="1"/>
</dbReference>
<feature type="region of interest" description="Disordered" evidence="1">
    <location>
        <begin position="644"/>
        <end position="667"/>
    </location>
</feature>